<organism evidence="3 4">
    <name type="scientific">Mycolicibacterium komossense</name>
    <dbReference type="NCBI Taxonomy" id="1779"/>
    <lineage>
        <taxon>Bacteria</taxon>
        <taxon>Bacillati</taxon>
        <taxon>Actinomycetota</taxon>
        <taxon>Actinomycetes</taxon>
        <taxon>Mycobacteriales</taxon>
        <taxon>Mycobacteriaceae</taxon>
        <taxon>Mycolicibacterium</taxon>
    </lineage>
</organism>
<dbReference type="RefSeq" id="WP_264068984.1">
    <property type="nucleotide sequence ID" value="NZ_JACKTY010000031.1"/>
</dbReference>
<dbReference type="Gene3D" id="3.10.450.50">
    <property type="match status" value="1"/>
</dbReference>
<comment type="caution">
    <text evidence="3">The sequence shown here is derived from an EMBL/GenBank/DDBJ whole genome shotgun (WGS) entry which is preliminary data.</text>
</comment>
<proteinExistence type="predicted"/>
<sequence length="193" mass="21263">MPTRDPEVQEMLDEFALRKLVHTYCRAVDRGDFARLRSLYHRDALDSHGALTGSSPGTVTEFLDQLAATRPYIRSMQHNITTVNFAISGARAEGEIYTIATHTVAGGARDVDIVVGGRYLDKYENRDGTWKFVERMIVTDWAHVNDPSSVNFSHPITAGTPLGAPDETDPSHGFFALLNRPAPPAGHSSRNQA</sequence>
<reference evidence="3 4" key="1">
    <citation type="journal article" date="2022" name="BMC Genomics">
        <title>Comparative genome analysis of mycobacteria focusing on tRNA and non-coding RNA.</title>
        <authorList>
            <person name="Behra P.R.K."/>
            <person name="Pettersson B.M.F."/>
            <person name="Ramesh M."/>
            <person name="Das S."/>
            <person name="Dasgupta S."/>
            <person name="Kirsebom L.A."/>
        </authorList>
    </citation>
    <scope>NUCLEOTIDE SEQUENCE [LARGE SCALE GENOMIC DNA]</scope>
    <source>
        <strain evidence="3 4">DSM 44078</strain>
    </source>
</reference>
<dbReference type="Pfam" id="PF13577">
    <property type="entry name" value="SnoaL_4"/>
    <property type="match status" value="1"/>
</dbReference>
<feature type="domain" description="SnoaL-like" evidence="2">
    <location>
        <begin position="9"/>
        <end position="135"/>
    </location>
</feature>
<evidence type="ECO:0000313" key="4">
    <source>
        <dbReference type="Proteomes" id="UP001526201"/>
    </source>
</evidence>
<dbReference type="SUPFAM" id="SSF54427">
    <property type="entry name" value="NTF2-like"/>
    <property type="match status" value="1"/>
</dbReference>
<accession>A0ABT3CEW0</accession>
<feature type="region of interest" description="Disordered" evidence="1">
    <location>
        <begin position="157"/>
        <end position="193"/>
    </location>
</feature>
<evidence type="ECO:0000313" key="3">
    <source>
        <dbReference type="EMBL" id="MCV7227936.1"/>
    </source>
</evidence>
<dbReference type="EMBL" id="JACKTY010000031">
    <property type="protein sequence ID" value="MCV7227936.1"/>
    <property type="molecule type" value="Genomic_DNA"/>
</dbReference>
<evidence type="ECO:0000259" key="2">
    <source>
        <dbReference type="Pfam" id="PF13577"/>
    </source>
</evidence>
<dbReference type="InterPro" id="IPR037401">
    <property type="entry name" value="SnoaL-like"/>
</dbReference>
<name>A0ABT3CEW0_9MYCO</name>
<keyword evidence="4" id="KW-1185">Reference proteome</keyword>
<dbReference type="CDD" id="cd00531">
    <property type="entry name" value="NTF2_like"/>
    <property type="match status" value="1"/>
</dbReference>
<dbReference type="Proteomes" id="UP001526201">
    <property type="component" value="Unassembled WGS sequence"/>
</dbReference>
<dbReference type="InterPro" id="IPR032710">
    <property type="entry name" value="NTF2-like_dom_sf"/>
</dbReference>
<evidence type="ECO:0000256" key="1">
    <source>
        <dbReference type="SAM" id="MobiDB-lite"/>
    </source>
</evidence>
<protein>
    <submittedName>
        <fullName evidence="3">Nuclear transport factor 2 family protein</fullName>
    </submittedName>
</protein>
<gene>
    <name evidence="3" type="ORF">H7J73_18130</name>
</gene>